<protein>
    <submittedName>
        <fullName evidence="10">DUF2029 domain-containing protein</fullName>
    </submittedName>
</protein>
<feature type="transmembrane region" description="Helical" evidence="9">
    <location>
        <begin position="459"/>
        <end position="480"/>
    </location>
</feature>
<dbReference type="KEGG" id="awe:JG540_01205"/>
<feature type="transmembrane region" description="Helical" evidence="9">
    <location>
        <begin position="256"/>
        <end position="279"/>
    </location>
</feature>
<feature type="transmembrane region" description="Helical" evidence="9">
    <location>
        <begin position="227"/>
        <end position="244"/>
    </location>
</feature>
<evidence type="ECO:0000256" key="2">
    <source>
        <dbReference type="ARBA" id="ARBA00022475"/>
    </source>
</evidence>
<feature type="transmembrane region" description="Helical" evidence="9">
    <location>
        <begin position="86"/>
        <end position="108"/>
    </location>
</feature>
<accession>A0A7T7M9T3</accession>
<reference evidence="10 11" key="1">
    <citation type="submission" date="2020-12" db="EMBL/GenBank/DDBJ databases">
        <authorList>
            <person name="Zhou J."/>
        </authorList>
    </citation>
    <scope>NUCLEOTIDE SEQUENCE [LARGE SCALE GENOMIC DNA]</scope>
    <source>
        <strain evidence="10 11">CCUG 61299</strain>
    </source>
</reference>
<proteinExistence type="inferred from homology"/>
<feature type="transmembrane region" description="Helical" evidence="9">
    <location>
        <begin position="148"/>
        <end position="167"/>
    </location>
</feature>
<keyword evidence="4 9" id="KW-0812">Transmembrane</keyword>
<evidence type="ECO:0000256" key="6">
    <source>
        <dbReference type="ARBA" id="ARBA00023136"/>
    </source>
</evidence>
<feature type="transmembrane region" description="Helical" evidence="9">
    <location>
        <begin position="201"/>
        <end position="220"/>
    </location>
</feature>
<evidence type="ECO:0000256" key="3">
    <source>
        <dbReference type="ARBA" id="ARBA00022679"/>
    </source>
</evidence>
<keyword evidence="11" id="KW-1185">Reference proteome</keyword>
<feature type="transmembrane region" description="Helical" evidence="9">
    <location>
        <begin position="286"/>
        <end position="304"/>
    </location>
</feature>
<feature type="compositionally biased region" description="Polar residues" evidence="8">
    <location>
        <begin position="14"/>
        <end position="26"/>
    </location>
</feature>
<keyword evidence="2" id="KW-1003">Cell membrane</keyword>
<gene>
    <name evidence="10" type="ORF">JG540_01205</name>
</gene>
<sequence length="494" mass="53279">MSLRPDPLRPHAPTGSTAPARSSGSTAPHQQTPPPEAQPPAGSTTTEAPRSGDRPATSIRPAGRGPAVAGDVGRAIAGGSHQDKDWAVSTLATVLGWVLLTLSCYPSLVTKEGGEQFKFDAWVYHQALTHWWQGGELYHWWAFPKDQLYPFTYPPFAAWLLSPIVLAESQAAQVLLTLATPVCTALTVLLLARTLQLPERWLGVVTPWGALAACLLLEPFSKTIEYGQVNVILLLLVAVDLLALRPGGALARLAPARGALCGLAAAIKLTPAIAVLVLLVRREWRAAVVMSLTAAAATGLGALLSPAESWEFFTQAMLDPTRAGDAEYAGNQNLRALLVRLVPAAVERPLWGLSVVAAVVAAYLLARRLERLRERECPEELVLLTQTCVVMTLGLLVSPISWSHHWVWGLPTLAALGALAWRLRSQALLGTAICGLTLLVMAMHWWLPEHEHVEMTWPLWAKVTGSSYTLWALAAGVVLWTQLRETPEADPQGA</sequence>
<evidence type="ECO:0000256" key="7">
    <source>
        <dbReference type="ARBA" id="ARBA00024033"/>
    </source>
</evidence>
<evidence type="ECO:0000313" key="11">
    <source>
        <dbReference type="Proteomes" id="UP000595895"/>
    </source>
</evidence>
<evidence type="ECO:0000313" key="10">
    <source>
        <dbReference type="EMBL" id="QQM67551.1"/>
    </source>
</evidence>
<comment type="subcellular location">
    <subcellularLocation>
        <location evidence="1">Cell membrane</location>
        <topology evidence="1">Multi-pass membrane protein</topology>
    </subcellularLocation>
</comment>
<evidence type="ECO:0000256" key="1">
    <source>
        <dbReference type="ARBA" id="ARBA00004651"/>
    </source>
</evidence>
<dbReference type="GO" id="GO:0016758">
    <property type="term" value="F:hexosyltransferase activity"/>
    <property type="evidence" value="ECO:0007669"/>
    <property type="project" value="InterPro"/>
</dbReference>
<evidence type="ECO:0000256" key="9">
    <source>
        <dbReference type="SAM" id="Phobius"/>
    </source>
</evidence>
<dbReference type="GO" id="GO:0005886">
    <property type="term" value="C:plasma membrane"/>
    <property type="evidence" value="ECO:0007669"/>
    <property type="project" value="UniProtKB-SubCell"/>
</dbReference>
<name>A0A7T7M9T3_9ACTO</name>
<evidence type="ECO:0000256" key="8">
    <source>
        <dbReference type="SAM" id="MobiDB-lite"/>
    </source>
</evidence>
<evidence type="ECO:0000256" key="4">
    <source>
        <dbReference type="ARBA" id="ARBA00022692"/>
    </source>
</evidence>
<feature type="transmembrane region" description="Helical" evidence="9">
    <location>
        <begin position="381"/>
        <end position="400"/>
    </location>
</feature>
<keyword evidence="6 9" id="KW-0472">Membrane</keyword>
<dbReference type="Proteomes" id="UP000595895">
    <property type="component" value="Chromosome"/>
</dbReference>
<feature type="transmembrane region" description="Helical" evidence="9">
    <location>
        <begin position="428"/>
        <end position="447"/>
    </location>
</feature>
<feature type="transmembrane region" description="Helical" evidence="9">
    <location>
        <begin position="174"/>
        <end position="195"/>
    </location>
</feature>
<organism evidence="10 11">
    <name type="scientific">Actinomyces weissii</name>
    <dbReference type="NCBI Taxonomy" id="675090"/>
    <lineage>
        <taxon>Bacteria</taxon>
        <taxon>Bacillati</taxon>
        <taxon>Actinomycetota</taxon>
        <taxon>Actinomycetes</taxon>
        <taxon>Actinomycetales</taxon>
        <taxon>Actinomycetaceae</taxon>
        <taxon>Actinomyces</taxon>
    </lineage>
</organism>
<dbReference type="AlphaFoldDB" id="A0A7T7M9T3"/>
<keyword evidence="3" id="KW-0808">Transferase</keyword>
<keyword evidence="5 9" id="KW-1133">Transmembrane helix</keyword>
<dbReference type="InterPro" id="IPR018584">
    <property type="entry name" value="GT87"/>
</dbReference>
<dbReference type="EMBL" id="CP066802">
    <property type="protein sequence ID" value="QQM67551.1"/>
    <property type="molecule type" value="Genomic_DNA"/>
</dbReference>
<evidence type="ECO:0000256" key="5">
    <source>
        <dbReference type="ARBA" id="ARBA00022989"/>
    </source>
</evidence>
<feature type="transmembrane region" description="Helical" evidence="9">
    <location>
        <begin position="406"/>
        <end position="423"/>
    </location>
</feature>
<feature type="region of interest" description="Disordered" evidence="8">
    <location>
        <begin position="1"/>
        <end position="76"/>
    </location>
</feature>
<comment type="similarity">
    <text evidence="7">Belongs to the glycosyltransferase 87 family.</text>
</comment>
<dbReference type="Pfam" id="PF09594">
    <property type="entry name" value="GT87"/>
    <property type="match status" value="1"/>
</dbReference>
<feature type="transmembrane region" description="Helical" evidence="9">
    <location>
        <begin position="350"/>
        <end position="369"/>
    </location>
</feature>